<accession>A0A0F9SQ40</accession>
<gene>
    <name evidence="1" type="ORF">LCGC14_0746820</name>
</gene>
<evidence type="ECO:0000313" key="1">
    <source>
        <dbReference type="EMBL" id="KKN39086.1"/>
    </source>
</evidence>
<proteinExistence type="predicted"/>
<name>A0A0F9SQ40_9ZZZZ</name>
<sequence>MTWATERTHPGKRRFHVVEIDLDFCAEVWDVPPCTASLAAGFPHKCFNTRATCEDAANYNPATKTYRFCSPIEGIPKLFEAIPSLIEVDTAPTRIDPGQTMGIRASVKLTFDDHRHHDRGIDKYVAERKTGAAANDGSTYNPFDQGTYFGRFRARNLYHTGRSIRVLSGYLPWDHNKPDNQQPEFTEAEVLANLRTHNYVIDKFGGPDSKGVFTIVAKDILRLASGDKAECPVQNTGRLLAGIDDAVTTLTVTPAAIVALEYVTPGTLRIDSEIMTYTRSGAVFTVVRGTDGSTAAAHNADAAVQQCHRFSGQRVDSVLNTLLVNFAGISGSFVDAAEWIAEADIWLAGSIPETLIVEPTNVESLVNELCQGYMIYLWWDDIDQEIRFRAIRPRTADELAALVTVTDEASIVEEAYSRNEGDRFTRVTVAYERPSFVDRLDDPTNLEQSVTSIDTDAESSDQYNDVRVKRLKSRWIDGTNRNVALQLTGRTVAILRDSMDIYKFTLTAKDSDIWTGDIFNLRHRSNQGFRGESILTQMQALQVKENDDGSFDYVAIRDSFLGRYGFIGPNTLVDHGSESESNKQRYMWISDNTGKMADGSDAYKII</sequence>
<dbReference type="AlphaFoldDB" id="A0A0F9SQ40"/>
<protein>
    <submittedName>
        <fullName evidence="1">Uncharacterized protein</fullName>
    </submittedName>
</protein>
<reference evidence="1" key="1">
    <citation type="journal article" date="2015" name="Nature">
        <title>Complex archaea that bridge the gap between prokaryotes and eukaryotes.</title>
        <authorList>
            <person name="Spang A."/>
            <person name="Saw J.H."/>
            <person name="Jorgensen S.L."/>
            <person name="Zaremba-Niedzwiedzka K."/>
            <person name="Martijn J."/>
            <person name="Lind A.E."/>
            <person name="van Eijk R."/>
            <person name="Schleper C."/>
            <person name="Guy L."/>
            <person name="Ettema T.J."/>
        </authorList>
    </citation>
    <scope>NUCLEOTIDE SEQUENCE</scope>
</reference>
<organism evidence="1">
    <name type="scientific">marine sediment metagenome</name>
    <dbReference type="NCBI Taxonomy" id="412755"/>
    <lineage>
        <taxon>unclassified sequences</taxon>
        <taxon>metagenomes</taxon>
        <taxon>ecological metagenomes</taxon>
    </lineage>
</organism>
<comment type="caution">
    <text evidence="1">The sequence shown here is derived from an EMBL/GenBank/DDBJ whole genome shotgun (WGS) entry which is preliminary data.</text>
</comment>
<dbReference type="EMBL" id="LAZR01001783">
    <property type="protein sequence ID" value="KKN39086.1"/>
    <property type="molecule type" value="Genomic_DNA"/>
</dbReference>